<dbReference type="PANTHER" id="PTHR14087:SF7">
    <property type="entry name" value="THYMOCYTE NUCLEAR PROTEIN 1"/>
    <property type="match status" value="1"/>
</dbReference>
<dbReference type="CDD" id="cd21133">
    <property type="entry name" value="EVE"/>
    <property type="match status" value="1"/>
</dbReference>
<dbReference type="InterPro" id="IPR052181">
    <property type="entry name" value="5hmC_binding"/>
</dbReference>
<keyword evidence="2" id="KW-0539">Nucleus</keyword>
<dbReference type="Gene3D" id="3.10.590.10">
    <property type="entry name" value="ph1033 like domains"/>
    <property type="match status" value="1"/>
</dbReference>
<evidence type="ECO:0000256" key="2">
    <source>
        <dbReference type="ARBA" id="ARBA00023242"/>
    </source>
</evidence>
<name>A0A7S4G252_9EUGL</name>
<dbReference type="InterPro" id="IPR047197">
    <property type="entry name" value="THYN1-like_EVE"/>
</dbReference>
<feature type="region of interest" description="Disordered" evidence="3">
    <location>
        <begin position="1"/>
        <end position="138"/>
    </location>
</feature>
<evidence type="ECO:0000259" key="4">
    <source>
        <dbReference type="Pfam" id="PF01878"/>
    </source>
</evidence>
<reference evidence="5" key="1">
    <citation type="submission" date="2021-01" db="EMBL/GenBank/DDBJ databases">
        <authorList>
            <person name="Corre E."/>
            <person name="Pelletier E."/>
            <person name="Niang G."/>
            <person name="Scheremetjew M."/>
            <person name="Finn R."/>
            <person name="Kale V."/>
            <person name="Holt S."/>
            <person name="Cochrane G."/>
            <person name="Meng A."/>
            <person name="Brown T."/>
            <person name="Cohen L."/>
        </authorList>
    </citation>
    <scope>NUCLEOTIDE SEQUENCE</scope>
    <source>
        <strain evidence="5">CCMP1594</strain>
    </source>
</reference>
<evidence type="ECO:0000313" key="5">
    <source>
        <dbReference type="EMBL" id="CAE0822831.1"/>
    </source>
</evidence>
<dbReference type="PANTHER" id="PTHR14087">
    <property type="entry name" value="THYMOCYTE NUCLEAR PROTEIN 1"/>
    <property type="match status" value="1"/>
</dbReference>
<comment type="subcellular location">
    <subcellularLocation>
        <location evidence="1">Nucleus</location>
    </subcellularLocation>
</comment>
<organism evidence="5">
    <name type="scientific">Eutreptiella gymnastica</name>
    <dbReference type="NCBI Taxonomy" id="73025"/>
    <lineage>
        <taxon>Eukaryota</taxon>
        <taxon>Discoba</taxon>
        <taxon>Euglenozoa</taxon>
        <taxon>Euglenida</taxon>
        <taxon>Spirocuta</taxon>
        <taxon>Euglenophyceae</taxon>
        <taxon>Eutreptiales</taxon>
        <taxon>Eutreptiaceae</taxon>
        <taxon>Eutreptiella</taxon>
    </lineage>
</organism>
<sequence length="491" mass="52207">MSEPDAGQTIASTQPTPPADGSKTDEEIAQQVKASASGQPTPTNSTLWQPSDASERVQSNAEQPPSLPTPVPVAGEAKSEDVPSAQIQMEVPPSTPAPSSGGEVHSGNSVPSTSSVPSNNLVPTNTPQPTPTEDVATVPPACTGLQELSQVAQQVSNPPQSPAATTPEACLNPLLAAAFSVPAQPAYQFNALPTQFAAPPQLPLGLPTSGLPEGALSPQAVRQLGQTLAASGITLPANLQSLVFPNADFGQSDAANPLKMEAAFPSMATFTSSALNALACNPQGVRSTPQPPSAVSVGQPAAQAQCAIDPADANATGKRPAEGELENPAKQIRTTKYYLIKSEPQLYSIDMLMSEPNMTCEWDGVRSYEARNLMGRMREGDLALFYHSNCKDPGVVGVVEVVKEYYPDWTAWTLGPGFDPKSPQTDPKWWMVDVRFAKRFKLPIALSEIKVNPKLKQMQLLTRPRLEISVVTQEEWDEIMAIDECRLCPAR</sequence>
<protein>
    <recommendedName>
        <fullName evidence="4">EVE domain-containing protein</fullName>
    </recommendedName>
</protein>
<dbReference type="Pfam" id="PF01878">
    <property type="entry name" value="EVE"/>
    <property type="match status" value="1"/>
</dbReference>
<feature type="compositionally biased region" description="Polar residues" evidence="3">
    <location>
        <begin position="32"/>
        <end position="63"/>
    </location>
</feature>
<dbReference type="SUPFAM" id="SSF88697">
    <property type="entry name" value="PUA domain-like"/>
    <property type="match status" value="1"/>
</dbReference>
<dbReference type="InterPro" id="IPR015947">
    <property type="entry name" value="PUA-like_sf"/>
</dbReference>
<feature type="compositionally biased region" description="Low complexity" evidence="3">
    <location>
        <begin position="106"/>
        <end position="123"/>
    </location>
</feature>
<dbReference type="InterPro" id="IPR002740">
    <property type="entry name" value="EVE_domain"/>
</dbReference>
<dbReference type="EMBL" id="HBJA01098460">
    <property type="protein sequence ID" value="CAE0822831.1"/>
    <property type="molecule type" value="Transcribed_RNA"/>
</dbReference>
<gene>
    <name evidence="5" type="ORF">EGYM00163_LOCUS34032</name>
</gene>
<dbReference type="GO" id="GO:0005634">
    <property type="term" value="C:nucleus"/>
    <property type="evidence" value="ECO:0007669"/>
    <property type="project" value="UniProtKB-SubCell"/>
</dbReference>
<evidence type="ECO:0000256" key="1">
    <source>
        <dbReference type="ARBA" id="ARBA00004123"/>
    </source>
</evidence>
<proteinExistence type="predicted"/>
<feature type="domain" description="EVE" evidence="4">
    <location>
        <begin position="336"/>
        <end position="481"/>
    </location>
</feature>
<accession>A0A7S4G252</accession>
<evidence type="ECO:0000256" key="3">
    <source>
        <dbReference type="SAM" id="MobiDB-lite"/>
    </source>
</evidence>
<dbReference type="AlphaFoldDB" id="A0A7S4G252"/>